<keyword evidence="17" id="KW-0675">Receptor</keyword>
<evidence type="ECO:0000256" key="14">
    <source>
        <dbReference type="SAM" id="MobiDB-lite"/>
    </source>
</evidence>
<keyword evidence="9 11" id="KW-0472">Membrane</keyword>
<keyword evidence="6" id="KW-0408">Iron</keyword>
<evidence type="ECO:0000259" key="15">
    <source>
        <dbReference type="Pfam" id="PF00593"/>
    </source>
</evidence>
<evidence type="ECO:0000256" key="4">
    <source>
        <dbReference type="ARBA" id="ARBA00022496"/>
    </source>
</evidence>
<evidence type="ECO:0000256" key="13">
    <source>
        <dbReference type="RuleBase" id="RU003357"/>
    </source>
</evidence>
<dbReference type="eggNOG" id="COG4771">
    <property type="taxonomic scope" value="Bacteria"/>
</dbReference>
<comment type="subcellular location">
    <subcellularLocation>
        <location evidence="1 11">Cell outer membrane</location>
        <topology evidence="1 11">Multi-pass membrane protein</topology>
    </subcellularLocation>
</comment>
<evidence type="ECO:0000256" key="11">
    <source>
        <dbReference type="PROSITE-ProRule" id="PRU01360"/>
    </source>
</evidence>
<evidence type="ECO:0000256" key="6">
    <source>
        <dbReference type="ARBA" id="ARBA00023004"/>
    </source>
</evidence>
<dbReference type="InterPro" id="IPR010916">
    <property type="entry name" value="TonB_box_CS"/>
</dbReference>
<keyword evidence="10 11" id="KW-0998">Cell outer membrane</keyword>
<dbReference type="CDD" id="cd01347">
    <property type="entry name" value="ligand_gated_channel"/>
    <property type="match status" value="1"/>
</dbReference>
<dbReference type="RefSeq" id="WP_005671832.1">
    <property type="nucleotide sequence ID" value="NZ_GL636062.1"/>
</dbReference>
<evidence type="ECO:0000259" key="16">
    <source>
        <dbReference type="Pfam" id="PF07715"/>
    </source>
</evidence>
<protein>
    <submittedName>
        <fullName evidence="17">TonB-dependent receptor</fullName>
    </submittedName>
</protein>
<evidence type="ECO:0000256" key="7">
    <source>
        <dbReference type="ARBA" id="ARBA00023065"/>
    </source>
</evidence>
<evidence type="ECO:0000256" key="9">
    <source>
        <dbReference type="ARBA" id="ARBA00023136"/>
    </source>
</evidence>
<dbReference type="InterPro" id="IPR039426">
    <property type="entry name" value="TonB-dep_rcpt-like"/>
</dbReference>
<dbReference type="Gene3D" id="2.40.170.20">
    <property type="entry name" value="TonB-dependent receptor, beta-barrel domain"/>
    <property type="match status" value="1"/>
</dbReference>
<dbReference type="GO" id="GO:0006826">
    <property type="term" value="P:iron ion transport"/>
    <property type="evidence" value="ECO:0007669"/>
    <property type="project" value="UniProtKB-KW"/>
</dbReference>
<feature type="region of interest" description="Disordered" evidence="14">
    <location>
        <begin position="1"/>
        <end position="21"/>
    </location>
</feature>
<evidence type="ECO:0000256" key="5">
    <source>
        <dbReference type="ARBA" id="ARBA00022692"/>
    </source>
</evidence>
<dbReference type="PROSITE" id="PS52016">
    <property type="entry name" value="TONB_DEPENDENT_REC_3"/>
    <property type="match status" value="1"/>
</dbReference>
<dbReference type="SUPFAM" id="SSF56935">
    <property type="entry name" value="Porins"/>
    <property type="match status" value="1"/>
</dbReference>
<dbReference type="InterPro" id="IPR000531">
    <property type="entry name" value="Beta-barrel_TonB"/>
</dbReference>
<dbReference type="Pfam" id="PF07715">
    <property type="entry name" value="Plug"/>
    <property type="match status" value="1"/>
</dbReference>
<dbReference type="AlphaFoldDB" id="E7RUE6"/>
<dbReference type="InterPro" id="IPR036942">
    <property type="entry name" value="Beta-barrel_TonB_sf"/>
</dbReference>
<evidence type="ECO:0000256" key="8">
    <source>
        <dbReference type="ARBA" id="ARBA00023077"/>
    </source>
</evidence>
<feature type="domain" description="TonB-dependent receptor plug" evidence="16">
    <location>
        <begin position="78"/>
        <end position="191"/>
    </location>
</feature>
<sequence>MPNTERRQSLSKGKQQREGCFSCRRGAPGRLTATALALAAVLPAPAAFAQAQGLRADIREVTTLDSVVVTGEKVRRTVKETASSVAVIGNRHLQEQPEAAAVRDVTRNIPNVLYTGPGSAPVIRGVDGQGASSGAGAFFGGTVPRARVNVDGHNLNFWETAYGTTSIWDVDSVEVYRGPQTAALGANSIAGSVIVNTKDPTFKPEGAAQLQLGSRKARRASVMLSRPLVDEELAARIALDYSSRDTYINYVNPTYSKGNTDTSPENINGRIKLLWTPGALPGLESKLTLSYLRGNLPTSEAANDPHDQLNNATPTMPTFNTHGWTGVHDLAYDLGSGVRLDNQLQYSRRNTERVSVPMSNGGAHMDSRDFSEELRASFKAPDNSLSGMAGVYYNNVDADDLLYLRGTSSFHDKKDSLGVFTELSWRLAPQWSLTGGLRYQHDSVKRNGTSSVARMPLAFDETYHKLLPKVSLAYDVSPDWTVGALVSRGYNPGGAGLRTANGSFYKFNPETMWNYELFTRIDTLGDRLVVNANLFWDDRKDSQVDVPDYVNGRLMGNVVRNADESRSYGLEVSADYKALDSLDIRASAGLLRTKIHRFSDPDGVSFEGNEFGRSPRYMAGLDVNWNITDQLALNANVHRTDGYHSSDNNLPGYDVQAYTVANARLSYQMDRTWQFYAYVDNLFDTRKPTWKFDDRSAGGIVIVSDVLEPRMYGVGVKVTF</sequence>
<dbReference type="InterPro" id="IPR012910">
    <property type="entry name" value="Plug_dom"/>
</dbReference>
<dbReference type="HOGENOM" id="CLU_008287_15_2_4"/>
<dbReference type="PANTHER" id="PTHR32552">
    <property type="entry name" value="FERRICHROME IRON RECEPTOR-RELATED"/>
    <property type="match status" value="1"/>
</dbReference>
<keyword evidence="2 11" id="KW-0813">Transport</keyword>
<dbReference type="EMBL" id="AEQP01000001">
    <property type="protein sequence ID" value="EFV95929.1"/>
    <property type="molecule type" value="Genomic_DNA"/>
</dbReference>
<gene>
    <name evidence="17" type="ORF">HMPREF0551_0112</name>
</gene>
<evidence type="ECO:0000256" key="2">
    <source>
        <dbReference type="ARBA" id="ARBA00022448"/>
    </source>
</evidence>
<evidence type="ECO:0000313" key="18">
    <source>
        <dbReference type="Proteomes" id="UP000011021"/>
    </source>
</evidence>
<evidence type="ECO:0000256" key="10">
    <source>
        <dbReference type="ARBA" id="ARBA00023237"/>
    </source>
</evidence>
<dbReference type="Pfam" id="PF00593">
    <property type="entry name" value="TonB_dep_Rec_b-barrel"/>
    <property type="match status" value="1"/>
</dbReference>
<dbReference type="Proteomes" id="UP000011021">
    <property type="component" value="Unassembled WGS sequence"/>
</dbReference>
<keyword evidence="7" id="KW-0406">Ion transport</keyword>
<proteinExistence type="inferred from homology"/>
<reference evidence="17 18" key="1">
    <citation type="submission" date="2010-12" db="EMBL/GenBank/DDBJ databases">
        <authorList>
            <person name="Muzny D."/>
            <person name="Qin X."/>
            <person name="Deng J."/>
            <person name="Jiang H."/>
            <person name="Liu Y."/>
            <person name="Qu J."/>
            <person name="Song X.-Z."/>
            <person name="Zhang L."/>
            <person name="Thornton R."/>
            <person name="Coyle M."/>
            <person name="Francisco L."/>
            <person name="Jackson L."/>
            <person name="Javaid M."/>
            <person name="Korchina V."/>
            <person name="Kovar C."/>
            <person name="Mata R."/>
            <person name="Mathew T."/>
            <person name="Ngo R."/>
            <person name="Nguyen L."/>
            <person name="Nguyen N."/>
            <person name="Okwuonu G."/>
            <person name="Ongeri F."/>
            <person name="Pham C."/>
            <person name="Simmons D."/>
            <person name="Wilczek-Boney K."/>
            <person name="Hale W."/>
            <person name="Jakkamsetti A."/>
            <person name="Pham P."/>
            <person name="Ruth R."/>
            <person name="San Lucas F."/>
            <person name="Warren J."/>
            <person name="Zhang J."/>
            <person name="Zhao Z."/>
            <person name="Zhou C."/>
            <person name="Zhu D."/>
            <person name="Lee S."/>
            <person name="Bess C."/>
            <person name="Blankenburg K."/>
            <person name="Forbes L."/>
            <person name="Fu Q."/>
            <person name="Gubbala S."/>
            <person name="Hirani K."/>
            <person name="Jayaseelan J.C."/>
            <person name="Lara F."/>
            <person name="Munidasa M."/>
            <person name="Palculict T."/>
            <person name="Patil S."/>
            <person name="Pu L.-L."/>
            <person name="Saada N."/>
            <person name="Tang L."/>
            <person name="Weissenberger G."/>
            <person name="Zhu Y."/>
            <person name="Hemphill L."/>
            <person name="Shang Y."/>
            <person name="Youmans B."/>
            <person name="Ayvaz T."/>
            <person name="Ross M."/>
            <person name="Santibanez J."/>
            <person name="Aqrawi P."/>
            <person name="Gross S."/>
            <person name="Joshi V."/>
            <person name="Fowler G."/>
            <person name="Nazareth L."/>
            <person name="Reid J."/>
            <person name="Worley K."/>
            <person name="Petrosino J."/>
            <person name="Highlander S."/>
            <person name="Gibbs R."/>
        </authorList>
    </citation>
    <scope>NUCLEOTIDE SEQUENCE [LARGE SCALE GENOMIC DNA]</scope>
    <source>
        <strain evidence="17 18">ATCC 51599</strain>
    </source>
</reference>
<evidence type="ECO:0000313" key="17">
    <source>
        <dbReference type="EMBL" id="EFV95929.1"/>
    </source>
</evidence>
<keyword evidence="18" id="KW-1185">Reference proteome</keyword>
<dbReference type="PROSITE" id="PS00430">
    <property type="entry name" value="TONB_DEPENDENT_REC_1"/>
    <property type="match status" value="1"/>
</dbReference>
<feature type="domain" description="TonB-dependent receptor-like beta-barrel" evidence="15">
    <location>
        <begin position="304"/>
        <end position="682"/>
    </location>
</feature>
<accession>E7RUE6</accession>
<comment type="similarity">
    <text evidence="11 13">Belongs to the TonB-dependent receptor family.</text>
</comment>
<dbReference type="STRING" id="887898.HMPREF0551_0112"/>
<evidence type="ECO:0000256" key="3">
    <source>
        <dbReference type="ARBA" id="ARBA00022452"/>
    </source>
</evidence>
<dbReference type="GO" id="GO:0009279">
    <property type="term" value="C:cell outer membrane"/>
    <property type="evidence" value="ECO:0007669"/>
    <property type="project" value="UniProtKB-SubCell"/>
</dbReference>
<evidence type="ECO:0000256" key="12">
    <source>
        <dbReference type="PROSITE-ProRule" id="PRU10143"/>
    </source>
</evidence>
<keyword evidence="3 11" id="KW-1134">Transmembrane beta strand</keyword>
<feature type="short sequence motif" description="TonB box" evidence="12">
    <location>
        <begin position="66"/>
        <end position="72"/>
    </location>
</feature>
<keyword evidence="4" id="KW-0410">Iron transport</keyword>
<keyword evidence="8 12" id="KW-0798">TonB box</keyword>
<name>E7RUE6_9BURK</name>
<organism evidence="17 18">
    <name type="scientific">Lautropia mirabilis ATCC 51599</name>
    <dbReference type="NCBI Taxonomy" id="887898"/>
    <lineage>
        <taxon>Bacteria</taxon>
        <taxon>Pseudomonadati</taxon>
        <taxon>Pseudomonadota</taxon>
        <taxon>Betaproteobacteria</taxon>
        <taxon>Burkholderiales</taxon>
        <taxon>Burkholderiaceae</taxon>
        <taxon>Lautropia</taxon>
    </lineage>
</organism>
<dbReference type="PANTHER" id="PTHR32552:SF81">
    <property type="entry name" value="TONB-DEPENDENT OUTER MEMBRANE RECEPTOR"/>
    <property type="match status" value="1"/>
</dbReference>
<comment type="caution">
    <text evidence="17">The sequence shown here is derived from an EMBL/GenBank/DDBJ whole genome shotgun (WGS) entry which is preliminary data.</text>
</comment>
<evidence type="ECO:0000256" key="1">
    <source>
        <dbReference type="ARBA" id="ARBA00004571"/>
    </source>
</evidence>
<keyword evidence="5 11" id="KW-0812">Transmembrane</keyword>